<feature type="region of interest" description="Disordered" evidence="8">
    <location>
        <begin position="1"/>
        <end position="29"/>
    </location>
</feature>
<dbReference type="SMART" id="SM00066">
    <property type="entry name" value="GAL4"/>
    <property type="match status" value="1"/>
</dbReference>
<keyword evidence="4" id="KW-0238">DNA-binding</keyword>
<dbReference type="Pfam" id="PF00172">
    <property type="entry name" value="Zn_clus"/>
    <property type="match status" value="1"/>
</dbReference>
<keyword evidence="7" id="KW-0175">Coiled coil</keyword>
<evidence type="ECO:0000256" key="2">
    <source>
        <dbReference type="ARBA" id="ARBA00022723"/>
    </source>
</evidence>
<evidence type="ECO:0000256" key="9">
    <source>
        <dbReference type="SAM" id="Phobius"/>
    </source>
</evidence>
<keyword evidence="5" id="KW-0804">Transcription</keyword>
<comment type="subcellular location">
    <subcellularLocation>
        <location evidence="1">Nucleus</location>
    </subcellularLocation>
</comment>
<dbReference type="PROSITE" id="PS50048">
    <property type="entry name" value="ZN2_CY6_FUNGAL_2"/>
    <property type="match status" value="1"/>
</dbReference>
<keyword evidence="9" id="KW-0812">Transmembrane</keyword>
<feature type="compositionally biased region" description="Polar residues" evidence="8">
    <location>
        <begin position="1"/>
        <end position="19"/>
    </location>
</feature>
<dbReference type="PROSITE" id="PS00463">
    <property type="entry name" value="ZN2_CY6_FUNGAL_1"/>
    <property type="match status" value="1"/>
</dbReference>
<evidence type="ECO:0000313" key="11">
    <source>
        <dbReference type="EMBL" id="KIW43905.1"/>
    </source>
</evidence>
<proteinExistence type="predicted"/>
<feature type="coiled-coil region" evidence="7">
    <location>
        <begin position="512"/>
        <end position="539"/>
    </location>
</feature>
<dbReference type="GO" id="GO:0043565">
    <property type="term" value="F:sequence-specific DNA binding"/>
    <property type="evidence" value="ECO:0007669"/>
    <property type="project" value="TreeGrafter"/>
</dbReference>
<dbReference type="PANTHER" id="PTHR47540:SF3">
    <property type="entry name" value="ZN(II)2CYS6 TRANSCRIPTION FACTOR (EUROFUNG)"/>
    <property type="match status" value="1"/>
</dbReference>
<evidence type="ECO:0000256" key="6">
    <source>
        <dbReference type="ARBA" id="ARBA00023242"/>
    </source>
</evidence>
<evidence type="ECO:0000256" key="8">
    <source>
        <dbReference type="SAM" id="MobiDB-lite"/>
    </source>
</evidence>
<dbReference type="InterPro" id="IPR007219">
    <property type="entry name" value="XnlR_reg_dom"/>
</dbReference>
<dbReference type="GO" id="GO:0045944">
    <property type="term" value="P:positive regulation of transcription by RNA polymerase II"/>
    <property type="evidence" value="ECO:0007669"/>
    <property type="project" value="TreeGrafter"/>
</dbReference>
<dbReference type="Gene3D" id="4.10.240.10">
    <property type="entry name" value="Zn(2)-C6 fungal-type DNA-binding domain"/>
    <property type="match status" value="1"/>
</dbReference>
<dbReference type="GO" id="GO:0005634">
    <property type="term" value="C:nucleus"/>
    <property type="evidence" value="ECO:0007669"/>
    <property type="project" value="UniProtKB-SubCell"/>
</dbReference>
<keyword evidence="6" id="KW-0539">Nucleus</keyword>
<dbReference type="SMART" id="SM00906">
    <property type="entry name" value="Fungal_trans"/>
    <property type="match status" value="1"/>
</dbReference>
<dbReference type="GO" id="GO:0006351">
    <property type="term" value="P:DNA-templated transcription"/>
    <property type="evidence" value="ECO:0007669"/>
    <property type="project" value="InterPro"/>
</dbReference>
<keyword evidence="9" id="KW-1133">Transmembrane helix</keyword>
<dbReference type="AlphaFoldDB" id="A0A0D2DN64"/>
<dbReference type="PANTHER" id="PTHR47540">
    <property type="entry name" value="THIAMINE REPRESSIBLE GENES REGULATORY PROTEIN THI5"/>
    <property type="match status" value="1"/>
</dbReference>
<evidence type="ECO:0000256" key="3">
    <source>
        <dbReference type="ARBA" id="ARBA00023015"/>
    </source>
</evidence>
<dbReference type="CDD" id="cd12148">
    <property type="entry name" value="fungal_TF_MHR"/>
    <property type="match status" value="1"/>
</dbReference>
<dbReference type="GO" id="GO:0000981">
    <property type="term" value="F:DNA-binding transcription factor activity, RNA polymerase II-specific"/>
    <property type="evidence" value="ECO:0007669"/>
    <property type="project" value="InterPro"/>
</dbReference>
<evidence type="ECO:0000256" key="1">
    <source>
        <dbReference type="ARBA" id="ARBA00004123"/>
    </source>
</evidence>
<dbReference type="InterPro" id="IPR001138">
    <property type="entry name" value="Zn2Cys6_DnaBD"/>
</dbReference>
<evidence type="ECO:0000313" key="12">
    <source>
        <dbReference type="Proteomes" id="UP000053342"/>
    </source>
</evidence>
<evidence type="ECO:0000259" key="10">
    <source>
        <dbReference type="PROSITE" id="PS50048"/>
    </source>
</evidence>
<evidence type="ECO:0000256" key="4">
    <source>
        <dbReference type="ARBA" id="ARBA00023125"/>
    </source>
</evidence>
<dbReference type="RefSeq" id="XP_016264121.1">
    <property type="nucleotide sequence ID" value="XM_016405915.1"/>
</dbReference>
<reference evidence="11 12" key="1">
    <citation type="submission" date="2015-01" db="EMBL/GenBank/DDBJ databases">
        <title>The Genome Sequence of Exophiala oligosperma CBS72588.</title>
        <authorList>
            <consortium name="The Broad Institute Genomics Platform"/>
            <person name="Cuomo C."/>
            <person name="de Hoog S."/>
            <person name="Gorbushina A."/>
            <person name="Stielow B."/>
            <person name="Teixiera M."/>
            <person name="Abouelleil A."/>
            <person name="Chapman S.B."/>
            <person name="Priest M."/>
            <person name="Young S.K."/>
            <person name="Wortman J."/>
            <person name="Nusbaum C."/>
            <person name="Birren B."/>
        </authorList>
    </citation>
    <scope>NUCLEOTIDE SEQUENCE [LARGE SCALE GENOMIC DNA]</scope>
    <source>
        <strain evidence="11 12">CBS 72588</strain>
    </source>
</reference>
<dbReference type="HOGENOM" id="CLU_009239_0_1_1"/>
<dbReference type="GO" id="GO:0008270">
    <property type="term" value="F:zinc ion binding"/>
    <property type="evidence" value="ECO:0007669"/>
    <property type="project" value="InterPro"/>
</dbReference>
<keyword evidence="3" id="KW-0805">Transcription regulation</keyword>
<dbReference type="STRING" id="215243.A0A0D2DN64"/>
<sequence length="733" mass="82381">MTPNQTFLPGSTHGRNPQVTKKRRRDGERARVTRACDRCKKRKIKCNGRQPCEFCSRTNDSCTFDSVYTRGRAPSIPAAAEAEIGSNSKPGEDVMTPSESPAVSSQQYLAVPTTEAIQGSVALQSQHVSSTYRAPSALAYVATTSPSSPEPCQANIQGHYIGPASGFSFLLRVQKRLGQAISFSHPSSIFTFGDAPLHPPEFDPSFCMMLPRSDAQRLIDRYFDFAMPTYRFLHRPTIQEWFEEFYDTLGVMRDAPSAPAKVALLFAVFAHARVYMPDNDRPGPPDLSARYFLAAEHQLAKERGSIRLTSIQARLTQCYYLLTQSRINHCWSLFGTTSHLALAIGLNRSRRPDAASGFHQVEAECRRRTFWCAYTLDTYLSVALGRPRSFHDEDIDTELPACVEDEELTADYVNTSSLLKVQSIMLAPLAHMKLARIISRILRDLYSIKAISANRRAVLTERVSKDLSDWRVEFARFLDAEYSNTTRLIPIFQRQRNVLNLTYWHAIILTHRPFLLNNLARLSEQNRSVEQEDPQTEENVQQCLKAAMNTANTIDDIRQNRQMFRAFWITAYFAFAANVVLYIYVIQKRSSPQEVYSDFLAAATRCQSHISSIAEKGSLSERYCLVLEELRVEAFRQTGNTHQPMPGLGGMDSHAGHLNHAQESGSPTQSLFVEGNAISTTNFTDLTGNAVIDFNDFLSPALEEDLDWGQFASMVSSGVGNFDAFLNDDPFKI</sequence>
<organism evidence="11 12">
    <name type="scientific">Exophiala oligosperma</name>
    <dbReference type="NCBI Taxonomy" id="215243"/>
    <lineage>
        <taxon>Eukaryota</taxon>
        <taxon>Fungi</taxon>
        <taxon>Dikarya</taxon>
        <taxon>Ascomycota</taxon>
        <taxon>Pezizomycotina</taxon>
        <taxon>Eurotiomycetes</taxon>
        <taxon>Chaetothyriomycetidae</taxon>
        <taxon>Chaetothyriales</taxon>
        <taxon>Herpotrichiellaceae</taxon>
        <taxon>Exophiala</taxon>
    </lineage>
</organism>
<dbReference type="SUPFAM" id="SSF57701">
    <property type="entry name" value="Zn2/Cys6 DNA-binding domain"/>
    <property type="match status" value="1"/>
</dbReference>
<dbReference type="InterPro" id="IPR051711">
    <property type="entry name" value="Stress_Response_Reg"/>
</dbReference>
<dbReference type="EMBL" id="KN847335">
    <property type="protein sequence ID" value="KIW43905.1"/>
    <property type="molecule type" value="Genomic_DNA"/>
</dbReference>
<feature type="transmembrane region" description="Helical" evidence="9">
    <location>
        <begin position="566"/>
        <end position="585"/>
    </location>
</feature>
<gene>
    <name evidence="11" type="ORF">PV06_04956</name>
</gene>
<accession>A0A0D2DN64</accession>
<dbReference type="OrthoDB" id="2579025at2759"/>
<evidence type="ECO:0000256" key="7">
    <source>
        <dbReference type="SAM" id="Coils"/>
    </source>
</evidence>
<keyword evidence="9" id="KW-0472">Membrane</keyword>
<keyword evidence="12" id="KW-1185">Reference proteome</keyword>
<name>A0A0D2DN64_9EURO</name>
<protein>
    <recommendedName>
        <fullName evidence="10">Zn(2)-C6 fungal-type domain-containing protein</fullName>
    </recommendedName>
</protein>
<dbReference type="InterPro" id="IPR036864">
    <property type="entry name" value="Zn2-C6_fun-type_DNA-bd_sf"/>
</dbReference>
<dbReference type="GeneID" id="27357030"/>
<feature type="domain" description="Zn(2)-C6 fungal-type" evidence="10">
    <location>
        <begin position="35"/>
        <end position="64"/>
    </location>
</feature>
<evidence type="ECO:0000256" key="5">
    <source>
        <dbReference type="ARBA" id="ARBA00023163"/>
    </source>
</evidence>
<dbReference type="VEuPathDB" id="FungiDB:PV06_04956"/>
<dbReference type="Proteomes" id="UP000053342">
    <property type="component" value="Unassembled WGS sequence"/>
</dbReference>
<keyword evidence="2" id="KW-0479">Metal-binding</keyword>
<dbReference type="Pfam" id="PF04082">
    <property type="entry name" value="Fungal_trans"/>
    <property type="match status" value="1"/>
</dbReference>
<dbReference type="CDD" id="cd00067">
    <property type="entry name" value="GAL4"/>
    <property type="match status" value="1"/>
</dbReference>